<feature type="region of interest" description="Disordered" evidence="1">
    <location>
        <begin position="114"/>
        <end position="158"/>
    </location>
</feature>
<organism evidence="2 3">
    <name type="scientific">Sphaerulina musiva (strain SO2202)</name>
    <name type="common">Poplar stem canker fungus</name>
    <name type="synonym">Septoria musiva</name>
    <dbReference type="NCBI Taxonomy" id="692275"/>
    <lineage>
        <taxon>Eukaryota</taxon>
        <taxon>Fungi</taxon>
        <taxon>Dikarya</taxon>
        <taxon>Ascomycota</taxon>
        <taxon>Pezizomycotina</taxon>
        <taxon>Dothideomycetes</taxon>
        <taxon>Dothideomycetidae</taxon>
        <taxon>Mycosphaerellales</taxon>
        <taxon>Mycosphaerellaceae</taxon>
        <taxon>Sphaerulina</taxon>
    </lineage>
</organism>
<dbReference type="EMBL" id="KB456260">
    <property type="protein sequence ID" value="EMF16835.1"/>
    <property type="molecule type" value="Genomic_DNA"/>
</dbReference>
<evidence type="ECO:0000313" key="2">
    <source>
        <dbReference type="EMBL" id="EMF16835.1"/>
    </source>
</evidence>
<dbReference type="GeneID" id="27898896"/>
<accession>N1QI14</accession>
<evidence type="ECO:0000313" key="3">
    <source>
        <dbReference type="Proteomes" id="UP000016931"/>
    </source>
</evidence>
<gene>
    <name evidence="2" type="ORF">SEPMUDRAFT_122276</name>
</gene>
<protein>
    <submittedName>
        <fullName evidence="2">Uncharacterized protein</fullName>
    </submittedName>
</protein>
<dbReference type="eggNOG" id="ENOG502RFXY">
    <property type="taxonomic scope" value="Eukaryota"/>
</dbReference>
<sequence>MAPARVPALAQSESKTRFFERLGLHEDSKEDKELYATMKREAVEGRKHLIEKECANIPINETSTHAEILRIYQRASSSTRAVYDRGRDTDGVAEENWIIRWCLWHAFRYRDQRNNRSRPVPTAGHEGDHWGDEDDSSSGDLDRRTACNHASQSSNRRHAYWDPVRNMWAQSP</sequence>
<reference evidence="2 3" key="1">
    <citation type="journal article" date="2012" name="PLoS Pathog.">
        <title>Diverse lifestyles and strategies of plant pathogenesis encoded in the genomes of eighteen Dothideomycetes fungi.</title>
        <authorList>
            <person name="Ohm R.A."/>
            <person name="Feau N."/>
            <person name="Henrissat B."/>
            <person name="Schoch C.L."/>
            <person name="Horwitz B.A."/>
            <person name="Barry K.W."/>
            <person name="Condon B.J."/>
            <person name="Copeland A.C."/>
            <person name="Dhillon B."/>
            <person name="Glaser F."/>
            <person name="Hesse C.N."/>
            <person name="Kosti I."/>
            <person name="LaButti K."/>
            <person name="Lindquist E.A."/>
            <person name="Lucas S."/>
            <person name="Salamov A.A."/>
            <person name="Bradshaw R.E."/>
            <person name="Ciuffetti L."/>
            <person name="Hamelin R.C."/>
            <person name="Kema G.H.J."/>
            <person name="Lawrence C."/>
            <person name="Scott J.A."/>
            <person name="Spatafora J.W."/>
            <person name="Turgeon B.G."/>
            <person name="de Wit P.J.G.M."/>
            <person name="Zhong S."/>
            <person name="Goodwin S.B."/>
            <person name="Grigoriev I.V."/>
        </authorList>
    </citation>
    <scope>NUCLEOTIDE SEQUENCE [LARGE SCALE GENOMIC DNA]</scope>
    <source>
        <strain evidence="2 3">SO2202</strain>
    </source>
</reference>
<dbReference type="Proteomes" id="UP000016931">
    <property type="component" value="Unassembled WGS sequence"/>
</dbReference>
<dbReference type="HOGENOM" id="CLU_101047_0_0_1"/>
<keyword evidence="3" id="KW-1185">Reference proteome</keyword>
<dbReference type="OrthoDB" id="4502478at2759"/>
<dbReference type="RefSeq" id="XP_016764956.1">
    <property type="nucleotide sequence ID" value="XM_016901759.1"/>
</dbReference>
<dbReference type="AlphaFoldDB" id="N1QI14"/>
<name>N1QI14_SPHMS</name>
<proteinExistence type="predicted"/>
<evidence type="ECO:0000256" key="1">
    <source>
        <dbReference type="SAM" id="MobiDB-lite"/>
    </source>
</evidence>